<reference evidence="2" key="1">
    <citation type="journal article" date="2014" name="Proc. Natl. Acad. Sci. U.S.A.">
        <title>Extensive sampling of basidiomycete genomes demonstrates inadequacy of the white-rot/brown-rot paradigm for wood decay fungi.</title>
        <authorList>
            <person name="Riley R."/>
            <person name="Salamov A.A."/>
            <person name="Brown D.W."/>
            <person name="Nagy L.G."/>
            <person name="Floudas D."/>
            <person name="Held B.W."/>
            <person name="Levasseur A."/>
            <person name="Lombard V."/>
            <person name="Morin E."/>
            <person name="Otillar R."/>
            <person name="Lindquist E.A."/>
            <person name="Sun H."/>
            <person name="LaButti K.M."/>
            <person name="Schmutz J."/>
            <person name="Jabbour D."/>
            <person name="Luo H."/>
            <person name="Baker S.E."/>
            <person name="Pisabarro A.G."/>
            <person name="Walton J.D."/>
            <person name="Blanchette R.A."/>
            <person name="Henrissat B."/>
            <person name="Martin F."/>
            <person name="Cullen D."/>
            <person name="Hibbett D.S."/>
            <person name="Grigoriev I.V."/>
        </authorList>
    </citation>
    <scope>NUCLEOTIDE SEQUENCE [LARGE SCALE GENOMIC DNA]</scope>
    <source>
        <strain evidence="2">MUCL 33604</strain>
    </source>
</reference>
<name>A0A067QA23_9AGAM</name>
<accession>A0A067QA23</accession>
<dbReference type="AlphaFoldDB" id="A0A067QA23"/>
<evidence type="ECO:0000313" key="2">
    <source>
        <dbReference type="Proteomes" id="UP000027265"/>
    </source>
</evidence>
<organism evidence="1 2">
    <name type="scientific">Jaapia argillacea MUCL 33604</name>
    <dbReference type="NCBI Taxonomy" id="933084"/>
    <lineage>
        <taxon>Eukaryota</taxon>
        <taxon>Fungi</taxon>
        <taxon>Dikarya</taxon>
        <taxon>Basidiomycota</taxon>
        <taxon>Agaricomycotina</taxon>
        <taxon>Agaricomycetes</taxon>
        <taxon>Agaricomycetidae</taxon>
        <taxon>Jaapiales</taxon>
        <taxon>Jaapiaceae</taxon>
        <taxon>Jaapia</taxon>
    </lineage>
</organism>
<dbReference type="Proteomes" id="UP000027265">
    <property type="component" value="Unassembled WGS sequence"/>
</dbReference>
<sequence length="91" mass="10073">MGDGFLEMINETLRDCGSLNEKKIPFTGFSRVVGCDIDPLVRGYSVDANSLHRTPYNPRWRNILNSGGELPGPLVIGRPPVKDAERDFGQV</sequence>
<protein>
    <submittedName>
        <fullName evidence="1">Uncharacterized protein</fullName>
    </submittedName>
</protein>
<dbReference type="HOGENOM" id="CLU_2427305_0_0_1"/>
<dbReference type="EMBL" id="KL197710">
    <property type="protein sequence ID" value="KDQ63000.1"/>
    <property type="molecule type" value="Genomic_DNA"/>
</dbReference>
<evidence type="ECO:0000313" key="1">
    <source>
        <dbReference type="EMBL" id="KDQ63000.1"/>
    </source>
</evidence>
<proteinExistence type="predicted"/>
<keyword evidence="2" id="KW-1185">Reference proteome</keyword>
<gene>
    <name evidence="1" type="ORF">JAAARDRAFT_53231</name>
</gene>
<dbReference type="InParanoid" id="A0A067QA23"/>